<feature type="domain" description="Pyrin" evidence="1">
    <location>
        <begin position="133"/>
        <end position="220"/>
    </location>
</feature>
<evidence type="ECO:0000313" key="3">
    <source>
        <dbReference type="Proteomes" id="UP000694701"/>
    </source>
</evidence>
<dbReference type="InterPro" id="IPR004020">
    <property type="entry name" value="DAPIN"/>
</dbReference>
<dbReference type="SMART" id="SM01289">
    <property type="entry name" value="PYRIN"/>
    <property type="match status" value="2"/>
</dbReference>
<reference evidence="2" key="1">
    <citation type="submission" date="2025-08" db="UniProtKB">
        <authorList>
            <consortium name="Ensembl"/>
        </authorList>
    </citation>
    <scope>IDENTIFICATION</scope>
</reference>
<dbReference type="PROSITE" id="PS50824">
    <property type="entry name" value="DAPIN"/>
    <property type="match status" value="2"/>
</dbReference>
<organism evidence="2 3">
    <name type="scientific">Cyprinus carpio</name>
    <name type="common">Common carp</name>
    <dbReference type="NCBI Taxonomy" id="7962"/>
    <lineage>
        <taxon>Eukaryota</taxon>
        <taxon>Metazoa</taxon>
        <taxon>Chordata</taxon>
        <taxon>Craniata</taxon>
        <taxon>Vertebrata</taxon>
        <taxon>Euteleostomi</taxon>
        <taxon>Actinopterygii</taxon>
        <taxon>Neopterygii</taxon>
        <taxon>Teleostei</taxon>
        <taxon>Ostariophysi</taxon>
        <taxon>Cypriniformes</taxon>
        <taxon>Cyprinidae</taxon>
        <taxon>Cyprininae</taxon>
        <taxon>Cyprinus</taxon>
    </lineage>
</organism>
<accession>A0A8C2IU74</accession>
<dbReference type="Pfam" id="PF02758">
    <property type="entry name" value="PYRIN"/>
    <property type="match status" value="2"/>
</dbReference>
<feature type="domain" description="Pyrin" evidence="1">
    <location>
        <begin position="1"/>
        <end position="85"/>
    </location>
</feature>
<evidence type="ECO:0000259" key="1">
    <source>
        <dbReference type="PROSITE" id="PS50824"/>
    </source>
</evidence>
<dbReference type="InterPro" id="IPR011029">
    <property type="entry name" value="DEATH-like_dom_sf"/>
</dbReference>
<dbReference type="Ensembl" id="ENSCCRT00020092633.1">
    <property type="protein sequence ID" value="ENSCCRP00020084671.1"/>
    <property type="gene ID" value="ENSCCRG00020038996.1"/>
</dbReference>
<proteinExistence type="predicted"/>
<sequence>MAYVSEQHLAALDDLDTDKLKKFKWRLKNHYCLSSAALEKADAPDTVDLMMKRFGPEEAVKISVEILRKMNQNHVAEQLEDKHKQTGNRLMLKLRELARLKRNLVMNQAHINSHRCDQWSLILGDNQLNWRRIKQKRKEKLLVDSLKELVEADLKEFQWRLKNDHKDISNSEMENPDRLKTVDKMVTCFGSEEAVKIMMEILRKMKQNDLAEQLETKHKQALHPFGVLHVNGLINQSA</sequence>
<dbReference type="CDD" id="cd08321">
    <property type="entry name" value="Pyrin_ASC-like"/>
    <property type="match status" value="2"/>
</dbReference>
<dbReference type="Proteomes" id="UP000694701">
    <property type="component" value="Unplaced"/>
</dbReference>
<dbReference type="AlphaFoldDB" id="A0A8C2IU74"/>
<evidence type="ECO:0000313" key="2">
    <source>
        <dbReference type="Ensembl" id="ENSCCRP00020084671.1"/>
    </source>
</evidence>
<dbReference type="Gene3D" id="1.10.533.10">
    <property type="entry name" value="Death Domain, Fas"/>
    <property type="match status" value="2"/>
</dbReference>
<name>A0A8C2IU74_CYPCA</name>
<dbReference type="SUPFAM" id="SSF47986">
    <property type="entry name" value="DEATH domain"/>
    <property type="match status" value="2"/>
</dbReference>
<protein>
    <recommendedName>
        <fullName evidence="1">Pyrin domain-containing protein</fullName>
    </recommendedName>
</protein>